<dbReference type="InterPro" id="IPR026444">
    <property type="entry name" value="Secre_tail"/>
</dbReference>
<dbReference type="KEGG" id="fbe:FF125_10755"/>
<name>A0A5B7TRF3_9FLAO</name>
<evidence type="ECO:0000313" key="4">
    <source>
        <dbReference type="Proteomes" id="UP000306229"/>
    </source>
</evidence>
<evidence type="ECO:0000313" key="3">
    <source>
        <dbReference type="EMBL" id="QCX38890.1"/>
    </source>
</evidence>
<organism evidence="3 4">
    <name type="scientific">Aureibaculum algae</name>
    <dbReference type="NCBI Taxonomy" id="2584122"/>
    <lineage>
        <taxon>Bacteria</taxon>
        <taxon>Pseudomonadati</taxon>
        <taxon>Bacteroidota</taxon>
        <taxon>Flavobacteriia</taxon>
        <taxon>Flavobacteriales</taxon>
        <taxon>Flavobacteriaceae</taxon>
        <taxon>Aureibaculum</taxon>
    </lineage>
</organism>
<evidence type="ECO:0000256" key="1">
    <source>
        <dbReference type="ARBA" id="ARBA00022729"/>
    </source>
</evidence>
<dbReference type="Pfam" id="PF18962">
    <property type="entry name" value="Por_Secre_tail"/>
    <property type="match status" value="1"/>
</dbReference>
<dbReference type="AlphaFoldDB" id="A0A5B7TRF3"/>
<feature type="domain" description="Secretion system C-terminal sorting" evidence="2">
    <location>
        <begin position="386"/>
        <end position="448"/>
    </location>
</feature>
<keyword evidence="1" id="KW-0732">Signal</keyword>
<evidence type="ECO:0000259" key="2">
    <source>
        <dbReference type="Pfam" id="PF18962"/>
    </source>
</evidence>
<protein>
    <submittedName>
        <fullName evidence="3">T9SS type A sorting domain-containing protein</fullName>
    </submittedName>
</protein>
<gene>
    <name evidence="3" type="ORF">FF125_10755</name>
</gene>
<accession>A0A5B7TRF3</accession>
<dbReference type="Proteomes" id="UP000306229">
    <property type="component" value="Chromosome"/>
</dbReference>
<dbReference type="NCBIfam" id="TIGR04183">
    <property type="entry name" value="Por_Secre_tail"/>
    <property type="match status" value="1"/>
</dbReference>
<proteinExistence type="predicted"/>
<dbReference type="EMBL" id="CP040749">
    <property type="protein sequence ID" value="QCX38890.1"/>
    <property type="molecule type" value="Genomic_DNA"/>
</dbReference>
<dbReference type="OrthoDB" id="5485925at2"/>
<keyword evidence="4" id="KW-1185">Reference proteome</keyword>
<sequence>MDNLDYQGAFRLDAGTYGSSNMNFAQGPLAYNSVNNSIFIVGHSHHQAIAEFKIPSLVNSTVITDLNSVKEPMQVFTQFLNKTPDGNPEGIDRIGGLYPILDNGQQKLIVNAYEYYDAPGDNTVSTLLIDNANNLEDTTVKGYLKFEGGSGHTSGWISPIPENLKSVLGGTHITGQSSGIPIISRTSVGPSAFAFNMDNLLNTENTINTTKLLDFSLTNPLHSDLSNTSLANDIWTHLSRAVYGFIVPGTRSYITIGKSGGHQTGVCYKCTQSNGNLCGGYCTPDSNDNYNYYWLWDLNDLLEVKNGERWPYDIQPYDYGKFNTPFQSSANSINGGSFDPITGNLYLSIENADNEQGRYANPPIIVVYQTGASLDISMNIAQNIEIYPNPTYGNITIDAPESSYTINVINTIGATINSSKKKGKSFDIDLSSFANGMYFLVIENLDTHLVSVEKILKK</sequence>
<dbReference type="RefSeq" id="WP_138949769.1">
    <property type="nucleotide sequence ID" value="NZ_CP040749.1"/>
</dbReference>
<reference evidence="3 4" key="1">
    <citation type="submission" date="2019-05" db="EMBL/GenBank/DDBJ databases">
        <title>Algicella ahnfeltiae gen. nov., sp. nov., a novel marine bacterium of the family Flavobacteriaceae isolated from a red alga.</title>
        <authorList>
            <person name="Nedashkovskaya O.I."/>
            <person name="Kukhlevskiy A.D."/>
            <person name="Kim S.-G."/>
            <person name="Zhukova N.V."/>
            <person name="Mikhailov V.V."/>
        </authorList>
    </citation>
    <scope>NUCLEOTIDE SEQUENCE [LARGE SCALE GENOMIC DNA]</scope>
    <source>
        <strain evidence="3 4">10Alg115</strain>
    </source>
</reference>